<organism evidence="1 2">
    <name type="scientific">Desulfoscipio geothermicus DSM 3669</name>
    <dbReference type="NCBI Taxonomy" id="1121426"/>
    <lineage>
        <taxon>Bacteria</taxon>
        <taxon>Bacillati</taxon>
        <taxon>Bacillota</taxon>
        <taxon>Clostridia</taxon>
        <taxon>Eubacteriales</taxon>
        <taxon>Desulfallaceae</taxon>
        <taxon>Desulfoscipio</taxon>
    </lineage>
</organism>
<dbReference type="InterPro" id="IPR016024">
    <property type="entry name" value="ARM-type_fold"/>
</dbReference>
<accession>A0A1I6D4V3</accession>
<keyword evidence="2" id="KW-1185">Reference proteome</keyword>
<dbReference type="EMBL" id="FOYM01000005">
    <property type="protein sequence ID" value="SFR00504.1"/>
    <property type="molecule type" value="Genomic_DNA"/>
</dbReference>
<evidence type="ECO:0000313" key="2">
    <source>
        <dbReference type="Proteomes" id="UP000199584"/>
    </source>
</evidence>
<evidence type="ECO:0000313" key="1">
    <source>
        <dbReference type="EMBL" id="SFR00504.1"/>
    </source>
</evidence>
<gene>
    <name evidence="1" type="ORF">SAMN05660706_105121</name>
</gene>
<protein>
    <submittedName>
        <fullName evidence="1">HEAT-like repeat-containing protein</fullName>
    </submittedName>
</protein>
<reference evidence="2" key="1">
    <citation type="submission" date="2016-10" db="EMBL/GenBank/DDBJ databases">
        <authorList>
            <person name="Varghese N."/>
            <person name="Submissions S."/>
        </authorList>
    </citation>
    <scope>NUCLEOTIDE SEQUENCE [LARGE SCALE GENOMIC DNA]</scope>
    <source>
        <strain evidence="2">DSM 3669</strain>
    </source>
</reference>
<dbReference type="Gene3D" id="1.25.10.10">
    <property type="entry name" value="Leucine-rich Repeat Variant"/>
    <property type="match status" value="2"/>
</dbReference>
<dbReference type="Pfam" id="PF13513">
    <property type="entry name" value="HEAT_EZ"/>
    <property type="match status" value="1"/>
</dbReference>
<name>A0A1I6D4V3_9FIRM</name>
<dbReference type="NCBIfam" id="NF045662">
    <property type="entry name" value="DVU0298_fam"/>
    <property type="match status" value="1"/>
</dbReference>
<dbReference type="STRING" id="39060.SAMN05660706_105121"/>
<dbReference type="InterPro" id="IPR054701">
    <property type="entry name" value="DVU0298-like"/>
</dbReference>
<dbReference type="AlphaFoldDB" id="A0A1I6D4V3"/>
<proteinExistence type="predicted"/>
<dbReference type="SUPFAM" id="SSF48371">
    <property type="entry name" value="ARM repeat"/>
    <property type="match status" value="1"/>
</dbReference>
<dbReference type="InterPro" id="IPR011989">
    <property type="entry name" value="ARM-like"/>
</dbReference>
<sequence length="212" mass="24328">MNQASKQEFVKLLEERKFIKIAELVIQKRGTVRYLKRLLYSTETLLRWRAIEAMGVVVDKLAESDPEGARNIIRSLFWSINDESGGIGWSAPECMGEIIYRRPIQFKEFASIILSFTDEEMLRRGVVWAAGRIAQASPDLVRAAVPEMLAFLSDPDPVLRGYVLRFLFIIGEKLDNRYRHLLDDRSTVPLYEDGVLRETTVAELAVRLLPEK</sequence>
<dbReference type="Proteomes" id="UP000199584">
    <property type="component" value="Unassembled WGS sequence"/>
</dbReference>